<evidence type="ECO:0000256" key="8">
    <source>
        <dbReference type="ARBA" id="ARBA00022840"/>
    </source>
</evidence>
<keyword evidence="7 11" id="KW-0418">Kinase</keyword>
<keyword evidence="10 11" id="KW-0784">Thiamine biosynthesis</keyword>
<organism evidence="12 13">
    <name type="scientific">Pseudochelatococcus lubricantis</name>
    <dbReference type="NCBI Taxonomy" id="1538102"/>
    <lineage>
        <taxon>Bacteria</taxon>
        <taxon>Pseudomonadati</taxon>
        <taxon>Pseudomonadota</taxon>
        <taxon>Alphaproteobacteria</taxon>
        <taxon>Hyphomicrobiales</taxon>
        <taxon>Chelatococcaceae</taxon>
        <taxon>Pseudochelatococcus</taxon>
    </lineage>
</organism>
<dbReference type="InterPro" id="IPR000417">
    <property type="entry name" value="Hyethyz_kinase"/>
</dbReference>
<proteinExistence type="inferred from homology"/>
<name>A0ABX0UUI3_9HYPH</name>
<dbReference type="SUPFAM" id="SSF53613">
    <property type="entry name" value="Ribokinase-like"/>
    <property type="match status" value="1"/>
</dbReference>
<dbReference type="Proteomes" id="UP001429580">
    <property type="component" value="Unassembled WGS sequence"/>
</dbReference>
<dbReference type="GO" id="GO:0004417">
    <property type="term" value="F:hydroxyethylthiazole kinase activity"/>
    <property type="evidence" value="ECO:0007669"/>
    <property type="project" value="UniProtKB-EC"/>
</dbReference>
<dbReference type="HAMAP" id="MF_00228">
    <property type="entry name" value="Thz_kinase"/>
    <property type="match status" value="1"/>
</dbReference>
<reference evidence="12 13" key="1">
    <citation type="submission" date="2020-03" db="EMBL/GenBank/DDBJ databases">
        <title>Genomic Encyclopedia of Type Strains, Phase IV (KMG-IV): sequencing the most valuable type-strain genomes for metagenomic binning, comparative biology and taxonomic classification.</title>
        <authorList>
            <person name="Goeker M."/>
        </authorList>
    </citation>
    <scope>NUCLEOTIDE SEQUENCE [LARGE SCALE GENOMIC DNA]</scope>
    <source>
        <strain evidence="12 13">DSM 103870</strain>
    </source>
</reference>
<evidence type="ECO:0000256" key="11">
    <source>
        <dbReference type="HAMAP-Rule" id="MF_00228"/>
    </source>
</evidence>
<comment type="similarity">
    <text evidence="11">Belongs to the Thz kinase family.</text>
</comment>
<dbReference type="EC" id="2.7.1.50" evidence="11"/>
<dbReference type="Pfam" id="PF02110">
    <property type="entry name" value="HK"/>
    <property type="match status" value="1"/>
</dbReference>
<feature type="binding site" evidence="11">
    <location>
        <position position="179"/>
    </location>
    <ligand>
        <name>ATP</name>
        <dbReference type="ChEBI" id="CHEBI:30616"/>
    </ligand>
</feature>
<evidence type="ECO:0000256" key="5">
    <source>
        <dbReference type="ARBA" id="ARBA00022723"/>
    </source>
</evidence>
<feature type="binding site" evidence="11">
    <location>
        <position position="133"/>
    </location>
    <ligand>
        <name>ATP</name>
        <dbReference type="ChEBI" id="CHEBI:30616"/>
    </ligand>
</feature>
<keyword evidence="5 11" id="KW-0479">Metal-binding</keyword>
<dbReference type="EMBL" id="JAASQI010000001">
    <property type="protein sequence ID" value="NIJ56626.1"/>
    <property type="molecule type" value="Genomic_DNA"/>
</dbReference>
<evidence type="ECO:0000256" key="2">
    <source>
        <dbReference type="ARBA" id="ARBA00001946"/>
    </source>
</evidence>
<evidence type="ECO:0000256" key="10">
    <source>
        <dbReference type="ARBA" id="ARBA00022977"/>
    </source>
</evidence>
<evidence type="ECO:0000313" key="12">
    <source>
        <dbReference type="EMBL" id="NIJ56626.1"/>
    </source>
</evidence>
<keyword evidence="8 11" id="KW-0067">ATP-binding</keyword>
<comment type="function">
    <text evidence="11">Catalyzes the phosphorylation of the hydroxyl group of 4-methyl-5-beta-hydroxyethylthiazole (THZ).</text>
</comment>
<comment type="cofactor">
    <cofactor evidence="2 11">
        <name>Mg(2+)</name>
        <dbReference type="ChEBI" id="CHEBI:18420"/>
    </cofactor>
</comment>
<comment type="catalytic activity">
    <reaction evidence="1 11">
        <text>5-(2-hydroxyethyl)-4-methylthiazole + ATP = 4-methyl-5-(2-phosphooxyethyl)-thiazole + ADP + H(+)</text>
        <dbReference type="Rhea" id="RHEA:24212"/>
        <dbReference type="ChEBI" id="CHEBI:15378"/>
        <dbReference type="ChEBI" id="CHEBI:17957"/>
        <dbReference type="ChEBI" id="CHEBI:30616"/>
        <dbReference type="ChEBI" id="CHEBI:58296"/>
        <dbReference type="ChEBI" id="CHEBI:456216"/>
        <dbReference type="EC" id="2.7.1.50"/>
    </reaction>
</comment>
<accession>A0ABX0UUI3</accession>
<evidence type="ECO:0000256" key="9">
    <source>
        <dbReference type="ARBA" id="ARBA00022842"/>
    </source>
</evidence>
<evidence type="ECO:0000256" key="1">
    <source>
        <dbReference type="ARBA" id="ARBA00001771"/>
    </source>
</evidence>
<dbReference type="InterPro" id="IPR029056">
    <property type="entry name" value="Ribokinase-like"/>
</dbReference>
<keyword evidence="4 11" id="KW-0808">Transferase</keyword>
<dbReference type="CDD" id="cd01170">
    <property type="entry name" value="THZ_kinase"/>
    <property type="match status" value="1"/>
</dbReference>
<evidence type="ECO:0000313" key="13">
    <source>
        <dbReference type="Proteomes" id="UP001429580"/>
    </source>
</evidence>
<feature type="binding site" evidence="11">
    <location>
        <position position="58"/>
    </location>
    <ligand>
        <name>substrate</name>
    </ligand>
</feature>
<keyword evidence="6 11" id="KW-0547">Nucleotide-binding</keyword>
<gene>
    <name evidence="11" type="primary">thiM</name>
    <name evidence="12" type="ORF">FHS82_000439</name>
</gene>
<keyword evidence="9 11" id="KW-0460">Magnesium</keyword>
<evidence type="ECO:0000256" key="7">
    <source>
        <dbReference type="ARBA" id="ARBA00022777"/>
    </source>
</evidence>
<comment type="pathway">
    <text evidence="3 11">Cofactor biosynthesis; thiamine diphosphate biosynthesis; 4-methyl-5-(2-phosphoethyl)-thiazole from 5-(2-hydroxyethyl)-4-methylthiazole: step 1/1.</text>
</comment>
<dbReference type="NCBIfam" id="NF006830">
    <property type="entry name" value="PRK09355.1"/>
    <property type="match status" value="1"/>
</dbReference>
<dbReference type="Gene3D" id="3.40.1190.20">
    <property type="match status" value="1"/>
</dbReference>
<dbReference type="PRINTS" id="PR01099">
    <property type="entry name" value="HYETHTZKNASE"/>
</dbReference>
<sequence length="271" mass="27457">MNATSDTSCAWKAWPDPDIVANLRRMREAAPLVHGLTNSIAAMFMANAALATGASPAMIAAGQEVTQFAAIADAIVIDLASITEQKAATMLDSATAAHRTGKPWLLDPAAIGRLTFRTQFARRLLDLQPTVIKANASETLTLAGIDGGGKGADTTVDSAAAVDAARALARRTGGVVAVTGATDFITDGHVLRAVGGGHPLMARVTGTGCALGIIIGAFLGAGIAPLEAATSAVAVFAAAGERAGREAGGPGTFAPLLLDHLFRLDTHDGAR</sequence>
<feature type="binding site" evidence="11">
    <location>
        <position position="206"/>
    </location>
    <ligand>
        <name>substrate</name>
    </ligand>
</feature>
<dbReference type="RefSeq" id="WP_166948246.1">
    <property type="nucleotide sequence ID" value="NZ_JAASQI010000001.1"/>
</dbReference>
<evidence type="ECO:0000256" key="3">
    <source>
        <dbReference type="ARBA" id="ARBA00004868"/>
    </source>
</evidence>
<evidence type="ECO:0000256" key="4">
    <source>
        <dbReference type="ARBA" id="ARBA00022679"/>
    </source>
</evidence>
<keyword evidence="13" id="KW-1185">Reference proteome</keyword>
<comment type="caution">
    <text evidence="12">The sequence shown here is derived from an EMBL/GenBank/DDBJ whole genome shotgun (WGS) entry which is preliminary data.</text>
</comment>
<evidence type="ECO:0000256" key="6">
    <source>
        <dbReference type="ARBA" id="ARBA00022741"/>
    </source>
</evidence>
<protein>
    <recommendedName>
        <fullName evidence="11">Hydroxyethylthiazole kinase</fullName>
        <ecNumber evidence="11">2.7.1.50</ecNumber>
    </recommendedName>
    <alternativeName>
        <fullName evidence="11">4-methyl-5-beta-hydroxyethylthiazole kinase</fullName>
        <shortName evidence="11">TH kinase</shortName>
        <shortName evidence="11">Thz kinase</shortName>
    </alternativeName>
</protein>
<dbReference type="PIRSF" id="PIRSF000513">
    <property type="entry name" value="Thz_kinase"/>
    <property type="match status" value="1"/>
</dbReference>